<dbReference type="InterPro" id="IPR036390">
    <property type="entry name" value="WH_DNA-bd_sf"/>
</dbReference>
<sequence>MSFDTRQLTTAAELKALAHPLRLAIAERLGIDGPMTASELAEVLDETPANCSWHLRKLAEHGLVEETNEGRGRRRPWRATSVGLTWDEGTDDPNRNAAGRELTEQIIQREVDRFRRNRIVAETDEWRLGAIQNAVWMTEAEASVWHDDLKEVMMRYRGRLTGDADRPDGARLVHMLALASVDREGDR</sequence>
<dbReference type="SMART" id="SM00418">
    <property type="entry name" value="HTH_ARSR"/>
    <property type="match status" value="1"/>
</dbReference>
<dbReference type="Proteomes" id="UP001164390">
    <property type="component" value="Chromosome"/>
</dbReference>
<dbReference type="PANTHER" id="PTHR33154">
    <property type="entry name" value="TRANSCRIPTIONAL REGULATOR, ARSR FAMILY"/>
    <property type="match status" value="1"/>
</dbReference>
<evidence type="ECO:0000256" key="3">
    <source>
        <dbReference type="ARBA" id="ARBA00023163"/>
    </source>
</evidence>
<dbReference type="CDD" id="cd00090">
    <property type="entry name" value="HTH_ARSR"/>
    <property type="match status" value="1"/>
</dbReference>
<dbReference type="EMBL" id="CP094970">
    <property type="protein sequence ID" value="UYM07360.1"/>
    <property type="molecule type" value="Genomic_DNA"/>
</dbReference>
<dbReference type="KEGG" id="sgrg:L0C25_09890"/>
<dbReference type="AlphaFoldDB" id="A0AA46TLB1"/>
<proteinExistence type="predicted"/>
<dbReference type="RefSeq" id="WP_271636331.1">
    <property type="nucleotide sequence ID" value="NZ_CP094970.1"/>
</dbReference>
<dbReference type="SUPFAM" id="SSF46785">
    <property type="entry name" value="Winged helix' DNA-binding domain"/>
    <property type="match status" value="1"/>
</dbReference>
<dbReference type="InterPro" id="IPR051081">
    <property type="entry name" value="HTH_MetalResp_TranReg"/>
</dbReference>
<name>A0AA46TLB1_9ACTN</name>
<dbReference type="Gene3D" id="1.10.10.10">
    <property type="entry name" value="Winged helix-like DNA-binding domain superfamily/Winged helix DNA-binding domain"/>
    <property type="match status" value="1"/>
</dbReference>
<feature type="domain" description="HTH arsR-type" evidence="4">
    <location>
        <begin position="3"/>
        <end position="97"/>
    </location>
</feature>
<organism evidence="5 6">
    <name type="scientific">Solicola gregarius</name>
    <dbReference type="NCBI Taxonomy" id="2908642"/>
    <lineage>
        <taxon>Bacteria</taxon>
        <taxon>Bacillati</taxon>
        <taxon>Actinomycetota</taxon>
        <taxon>Actinomycetes</taxon>
        <taxon>Propionibacteriales</taxon>
        <taxon>Nocardioidaceae</taxon>
        <taxon>Solicola</taxon>
    </lineage>
</organism>
<dbReference type="InterPro" id="IPR036388">
    <property type="entry name" value="WH-like_DNA-bd_sf"/>
</dbReference>
<dbReference type="GO" id="GO:0003677">
    <property type="term" value="F:DNA binding"/>
    <property type="evidence" value="ECO:0007669"/>
    <property type="project" value="UniProtKB-KW"/>
</dbReference>
<evidence type="ECO:0000256" key="1">
    <source>
        <dbReference type="ARBA" id="ARBA00023015"/>
    </source>
</evidence>
<reference evidence="5" key="1">
    <citation type="submission" date="2022-01" db="EMBL/GenBank/DDBJ databases">
        <title>Nocardioidaceae gen. sp. A5X3R13.</title>
        <authorList>
            <person name="Lopez Marin M.A."/>
            <person name="Uhlik O."/>
        </authorList>
    </citation>
    <scope>NUCLEOTIDE SEQUENCE</scope>
    <source>
        <strain evidence="5">A5X3R13</strain>
    </source>
</reference>
<evidence type="ECO:0000259" key="4">
    <source>
        <dbReference type="PROSITE" id="PS50987"/>
    </source>
</evidence>
<dbReference type="PROSITE" id="PS50987">
    <property type="entry name" value="HTH_ARSR_2"/>
    <property type="match status" value="1"/>
</dbReference>
<dbReference type="PANTHER" id="PTHR33154:SF15">
    <property type="entry name" value="REGULATORY PROTEIN ARSR"/>
    <property type="match status" value="1"/>
</dbReference>
<accession>A0AA46TLB1</accession>
<keyword evidence="1" id="KW-0805">Transcription regulation</keyword>
<keyword evidence="3" id="KW-0804">Transcription</keyword>
<evidence type="ECO:0000256" key="2">
    <source>
        <dbReference type="ARBA" id="ARBA00023125"/>
    </source>
</evidence>
<dbReference type="Pfam" id="PF12840">
    <property type="entry name" value="HTH_20"/>
    <property type="match status" value="1"/>
</dbReference>
<dbReference type="NCBIfam" id="NF033788">
    <property type="entry name" value="HTH_metalloreg"/>
    <property type="match status" value="1"/>
</dbReference>
<dbReference type="GO" id="GO:0003700">
    <property type="term" value="F:DNA-binding transcription factor activity"/>
    <property type="evidence" value="ECO:0007669"/>
    <property type="project" value="InterPro"/>
</dbReference>
<evidence type="ECO:0000313" key="5">
    <source>
        <dbReference type="EMBL" id="UYM07360.1"/>
    </source>
</evidence>
<dbReference type="InterPro" id="IPR011991">
    <property type="entry name" value="ArsR-like_HTH"/>
</dbReference>
<protein>
    <submittedName>
        <fullName evidence="5">Metalloregulator ArsR/SmtB family transcription factor</fullName>
    </submittedName>
</protein>
<keyword evidence="2" id="KW-0238">DNA-binding</keyword>
<gene>
    <name evidence="5" type="ORF">L0C25_09890</name>
</gene>
<keyword evidence="6" id="KW-1185">Reference proteome</keyword>
<evidence type="ECO:0000313" key="6">
    <source>
        <dbReference type="Proteomes" id="UP001164390"/>
    </source>
</evidence>
<dbReference type="InterPro" id="IPR001845">
    <property type="entry name" value="HTH_ArsR_DNA-bd_dom"/>
</dbReference>